<name>A0A0R3W4G1_TAEAS</name>
<dbReference type="AlphaFoldDB" id="A0A0R3W4G1"/>
<evidence type="ECO:0000313" key="3">
    <source>
        <dbReference type="WBParaSite" id="TASK_0000491101-mRNA-1"/>
    </source>
</evidence>
<accession>A0A0R3W4G1</accession>
<evidence type="ECO:0000313" key="1">
    <source>
        <dbReference type="EMBL" id="VDK34210.1"/>
    </source>
</evidence>
<reference evidence="1 2" key="2">
    <citation type="submission" date="2018-11" db="EMBL/GenBank/DDBJ databases">
        <authorList>
            <consortium name="Pathogen Informatics"/>
        </authorList>
    </citation>
    <scope>NUCLEOTIDE SEQUENCE [LARGE SCALE GENOMIC DNA]</scope>
</reference>
<proteinExistence type="predicted"/>
<dbReference type="EMBL" id="UYRS01018379">
    <property type="protein sequence ID" value="VDK34210.1"/>
    <property type="molecule type" value="Genomic_DNA"/>
</dbReference>
<protein>
    <submittedName>
        <fullName evidence="1 3">Uncharacterized protein</fullName>
    </submittedName>
</protein>
<dbReference type="OrthoDB" id="10409664at2759"/>
<reference evidence="3" key="1">
    <citation type="submission" date="2017-02" db="UniProtKB">
        <authorList>
            <consortium name="WormBaseParasite"/>
        </authorList>
    </citation>
    <scope>IDENTIFICATION</scope>
</reference>
<evidence type="ECO:0000313" key="2">
    <source>
        <dbReference type="Proteomes" id="UP000282613"/>
    </source>
</evidence>
<organism evidence="3">
    <name type="scientific">Taenia asiatica</name>
    <name type="common">Asian tapeworm</name>
    <dbReference type="NCBI Taxonomy" id="60517"/>
    <lineage>
        <taxon>Eukaryota</taxon>
        <taxon>Metazoa</taxon>
        <taxon>Spiralia</taxon>
        <taxon>Lophotrochozoa</taxon>
        <taxon>Platyhelminthes</taxon>
        <taxon>Cestoda</taxon>
        <taxon>Eucestoda</taxon>
        <taxon>Cyclophyllidea</taxon>
        <taxon>Taeniidae</taxon>
        <taxon>Taenia</taxon>
    </lineage>
</organism>
<dbReference type="WBParaSite" id="TASK_0000491101-mRNA-1">
    <property type="protein sequence ID" value="TASK_0000491101-mRNA-1"/>
    <property type="gene ID" value="TASK_0000491101"/>
</dbReference>
<sequence length="99" mass="11032">MTETPANVAWKRSCRQVGVCAFVRVQVYPNRSPPRRVILPASYHVSNDFFEQTSATPLSAIQQLFAPVTDPRLSLRARTHTASTSFFGVHSSHFLINSA</sequence>
<dbReference type="Proteomes" id="UP000282613">
    <property type="component" value="Unassembled WGS sequence"/>
</dbReference>
<gene>
    <name evidence="1" type="ORF">TASK_LOCUS4912</name>
</gene>
<keyword evidence="2" id="KW-1185">Reference proteome</keyword>